<dbReference type="Proteomes" id="UP000177199">
    <property type="component" value="Unassembled WGS sequence"/>
</dbReference>
<evidence type="ECO:0000256" key="1">
    <source>
        <dbReference type="SAM" id="MobiDB-lite"/>
    </source>
</evidence>
<evidence type="ECO:0000313" key="2">
    <source>
        <dbReference type="EMBL" id="OGK31126.1"/>
    </source>
</evidence>
<feature type="region of interest" description="Disordered" evidence="1">
    <location>
        <begin position="1"/>
        <end position="32"/>
    </location>
</feature>
<dbReference type="AlphaFoldDB" id="A0A1F7HJH3"/>
<proteinExistence type="predicted"/>
<protein>
    <submittedName>
        <fullName evidence="2">Uncharacterized protein</fullName>
    </submittedName>
</protein>
<feature type="compositionally biased region" description="Polar residues" evidence="1">
    <location>
        <begin position="20"/>
        <end position="32"/>
    </location>
</feature>
<accession>A0A1F7HJH3</accession>
<evidence type="ECO:0000313" key="3">
    <source>
        <dbReference type="Proteomes" id="UP000177199"/>
    </source>
</evidence>
<reference evidence="2 3" key="1">
    <citation type="journal article" date="2016" name="Nat. Commun.">
        <title>Thousands of microbial genomes shed light on interconnected biogeochemical processes in an aquifer system.</title>
        <authorList>
            <person name="Anantharaman K."/>
            <person name="Brown C.T."/>
            <person name="Hug L.A."/>
            <person name="Sharon I."/>
            <person name="Castelle C.J."/>
            <person name="Probst A.J."/>
            <person name="Thomas B.C."/>
            <person name="Singh A."/>
            <person name="Wilkins M.J."/>
            <person name="Karaoz U."/>
            <person name="Brodie E.L."/>
            <person name="Williams K.H."/>
            <person name="Hubbard S.S."/>
            <person name="Banfield J.F."/>
        </authorList>
    </citation>
    <scope>NUCLEOTIDE SEQUENCE [LARGE SCALE GENOMIC DNA]</scope>
</reference>
<dbReference type="EMBL" id="MFZV01000020">
    <property type="protein sequence ID" value="OGK31126.1"/>
    <property type="molecule type" value="Genomic_DNA"/>
</dbReference>
<organism evidence="2 3">
    <name type="scientific">Candidatus Roizmanbacteria bacterium RIFCSPHIGHO2_12_FULL_33_9</name>
    <dbReference type="NCBI Taxonomy" id="1802045"/>
    <lineage>
        <taxon>Bacteria</taxon>
        <taxon>Candidatus Roizmaniibacteriota</taxon>
    </lineage>
</organism>
<sequence length="399" mass="45882">MVERSRTHQPKKREQPFNGLPQTHALQDTKQGSPAELRLHAPRLAENRFQSPVSLGIENPMVSDYAKRLPNLLDDRRIRVDPFNGSIYIRSWRRTTRQKVDERQGKLFSDEENTDKVSLKRWNRYPDIESAIRSARYVVENYSPNGKTSENLNTILVLVEDLFDGFTNGDITFDNLDEHIDYSLHVLEEAGLLRAQIPNRIELKQQILAALNKDKLGRGNILISRTRLAAATIKILEEKLIAGQTQEKYNYLLVSQLYVERMTERLFLDQVTTQAIRFLSLPENHRDLPQAEINLETFAKTFLDPERIKASPYRGPALIFLAYVFGWPQKDAKIMKKILRTLYSKEGLDVVPVIDKIHETGKDGSIKAVQAFRERVSHGLRILEDALALGERNLESKTV</sequence>
<name>A0A1F7HJH3_9BACT</name>
<gene>
    <name evidence="2" type="ORF">A3F29_00660</name>
</gene>
<comment type="caution">
    <text evidence="2">The sequence shown here is derived from an EMBL/GenBank/DDBJ whole genome shotgun (WGS) entry which is preliminary data.</text>
</comment>